<sequence>MSTSGFSLKNTLKSTLRTVMLTLIKLGKKAGHSTSAEQGKFRRAKTPPEGGGDCGDVGQV</sequence>
<evidence type="ECO:0000313" key="3">
    <source>
        <dbReference type="Proteomes" id="UP000010445"/>
    </source>
</evidence>
<proteinExistence type="predicted"/>
<name>L1MLD6_9CORY</name>
<dbReference type="STRING" id="1035195.HMPREF9997_00430"/>
<dbReference type="EMBL" id="AMEM01000009">
    <property type="protein sequence ID" value="EKX91769.1"/>
    <property type="molecule type" value="Genomic_DNA"/>
</dbReference>
<evidence type="ECO:0000313" key="2">
    <source>
        <dbReference type="EMBL" id="EKX91769.1"/>
    </source>
</evidence>
<accession>L1MLD6</accession>
<dbReference type="Proteomes" id="UP000010445">
    <property type="component" value="Unassembled WGS sequence"/>
</dbReference>
<dbReference type="AlphaFoldDB" id="L1MLD6"/>
<reference evidence="2 3" key="1">
    <citation type="submission" date="2012-05" db="EMBL/GenBank/DDBJ databases">
        <authorList>
            <person name="Weinstock G."/>
            <person name="Sodergren E."/>
            <person name="Lobos E.A."/>
            <person name="Fulton L."/>
            <person name="Fulton R."/>
            <person name="Courtney L."/>
            <person name="Fronick C."/>
            <person name="O'Laughlin M."/>
            <person name="Godfrey J."/>
            <person name="Wilson R.M."/>
            <person name="Miner T."/>
            <person name="Farmer C."/>
            <person name="Delehaunty K."/>
            <person name="Cordes M."/>
            <person name="Minx P."/>
            <person name="Tomlinson C."/>
            <person name="Chen J."/>
            <person name="Wollam A."/>
            <person name="Pepin K.H."/>
            <person name="Bhonagiri V."/>
            <person name="Zhang X."/>
            <person name="Suruliraj S."/>
            <person name="Warren W."/>
            <person name="Mitreva M."/>
            <person name="Mardis E.R."/>
            <person name="Wilson R.K."/>
        </authorList>
    </citation>
    <scope>NUCLEOTIDE SEQUENCE [LARGE SCALE GENOMIC DNA]</scope>
    <source>
        <strain evidence="2 3">F0235</strain>
    </source>
</reference>
<gene>
    <name evidence="2" type="ORF">HMPREF9997_00430</name>
</gene>
<organism evidence="2 3">
    <name type="scientific">Corynebacterium durum F0235</name>
    <dbReference type="NCBI Taxonomy" id="1035195"/>
    <lineage>
        <taxon>Bacteria</taxon>
        <taxon>Bacillati</taxon>
        <taxon>Actinomycetota</taxon>
        <taxon>Actinomycetes</taxon>
        <taxon>Mycobacteriales</taxon>
        <taxon>Corynebacteriaceae</taxon>
        <taxon>Corynebacterium</taxon>
    </lineage>
</organism>
<feature type="region of interest" description="Disordered" evidence="1">
    <location>
        <begin position="29"/>
        <end position="60"/>
    </location>
</feature>
<evidence type="ECO:0000256" key="1">
    <source>
        <dbReference type="SAM" id="MobiDB-lite"/>
    </source>
</evidence>
<comment type="caution">
    <text evidence="2">The sequence shown here is derived from an EMBL/GenBank/DDBJ whole genome shotgun (WGS) entry which is preliminary data.</text>
</comment>
<protein>
    <submittedName>
        <fullName evidence="2">Uncharacterized protein</fullName>
    </submittedName>
</protein>
<keyword evidence="3" id="KW-1185">Reference proteome</keyword>
<feature type="compositionally biased region" description="Gly residues" evidence="1">
    <location>
        <begin position="49"/>
        <end position="60"/>
    </location>
</feature>
<dbReference type="HOGENOM" id="CLU_2933514_0_0_11"/>